<dbReference type="PANTHER" id="PTHR34796:SF1">
    <property type="entry name" value="EXPRESSED PROTEIN"/>
    <property type="match status" value="1"/>
</dbReference>
<protein>
    <recommendedName>
        <fullName evidence="5">DUF309 domain-containing protein</fullName>
    </recommendedName>
</protein>
<proteinExistence type="predicted"/>
<dbReference type="RefSeq" id="WP_044730950.1">
    <property type="nucleotide sequence ID" value="NZ_JYBP01000003.1"/>
</dbReference>
<comment type="caution">
    <text evidence="3">The sequence shown here is derived from an EMBL/GenBank/DDBJ whole genome shotgun (WGS) entry which is preliminary data.</text>
</comment>
<dbReference type="PANTHER" id="PTHR34796">
    <property type="entry name" value="EXPRESSED PROTEIN"/>
    <property type="match status" value="1"/>
</dbReference>
<dbReference type="Pfam" id="PF03745">
    <property type="entry name" value="DUF309"/>
    <property type="match status" value="1"/>
</dbReference>
<dbReference type="Gene3D" id="1.10.3450.10">
    <property type="entry name" value="TTHA0068-like"/>
    <property type="match status" value="1"/>
</dbReference>
<evidence type="ECO:0000256" key="2">
    <source>
        <dbReference type="SAM" id="MobiDB-lite"/>
    </source>
</evidence>
<name>A0A0D8BSS8_GEOKU</name>
<evidence type="ECO:0000313" key="3">
    <source>
        <dbReference type="EMBL" id="KJE27206.1"/>
    </source>
</evidence>
<dbReference type="SUPFAM" id="SSF140663">
    <property type="entry name" value="TTHA0068-like"/>
    <property type="match status" value="1"/>
</dbReference>
<dbReference type="PATRIC" id="fig|1462.6.peg.856"/>
<feature type="coiled-coil region" evidence="1">
    <location>
        <begin position="57"/>
        <end position="84"/>
    </location>
</feature>
<keyword evidence="1" id="KW-0175">Coiled coil</keyword>
<sequence length="179" mass="20952">MYPKAYIEYLVHFHSDRDYFECHEILEEHWKQDGRNNGWLVLIQMAVAFYHYRRGNISGALRLIRRARALLDEAQEMIRRLGLDDEALARLLDETARRITRGEPYESVELPIRDRSLYEQCQAACVRRQLVWGQASDLANLDLVDKHRRRDRSDVIAAREQKKRAKAEGVGFPPPPPPA</sequence>
<evidence type="ECO:0008006" key="5">
    <source>
        <dbReference type="Google" id="ProtNLM"/>
    </source>
</evidence>
<dbReference type="InterPro" id="IPR005500">
    <property type="entry name" value="DUF309"/>
</dbReference>
<dbReference type="EMBL" id="JYBP01000003">
    <property type="protein sequence ID" value="KJE27206.1"/>
    <property type="molecule type" value="Genomic_DNA"/>
</dbReference>
<evidence type="ECO:0000256" key="1">
    <source>
        <dbReference type="SAM" id="Coils"/>
    </source>
</evidence>
<feature type="region of interest" description="Disordered" evidence="2">
    <location>
        <begin position="155"/>
        <end position="179"/>
    </location>
</feature>
<organism evidence="3 4">
    <name type="scientific">Geobacillus kaustophilus</name>
    <dbReference type="NCBI Taxonomy" id="1462"/>
    <lineage>
        <taxon>Bacteria</taxon>
        <taxon>Bacillati</taxon>
        <taxon>Bacillota</taxon>
        <taxon>Bacilli</taxon>
        <taxon>Bacillales</taxon>
        <taxon>Anoxybacillaceae</taxon>
        <taxon>Geobacillus</taxon>
        <taxon>Geobacillus thermoleovorans group</taxon>
    </lineage>
</organism>
<reference evidence="3 4" key="1">
    <citation type="submission" date="2015-01" db="EMBL/GenBank/DDBJ databases">
        <authorList>
            <person name="Filippidou S."/>
            <person name="Jeanneret N."/>
            <person name="Russel-Delif L."/>
            <person name="Junier T."/>
            <person name="Wunderlin T."/>
            <person name="Molina V."/>
            <person name="Johnson S.L."/>
            <person name="Davenport K.W."/>
            <person name="Chain P.S."/>
            <person name="Dorador C."/>
            <person name="Junier P."/>
        </authorList>
    </citation>
    <scope>NUCLEOTIDE SEQUENCE [LARGE SCALE GENOMIC DNA]</scope>
    <source>
        <strain evidence="3 4">Et7/4</strain>
    </source>
</reference>
<gene>
    <name evidence="3" type="ORF">LG52_708</name>
</gene>
<evidence type="ECO:0000313" key="4">
    <source>
        <dbReference type="Proteomes" id="UP000032522"/>
    </source>
</evidence>
<accession>A0A0D8BSS8</accession>
<dbReference type="Proteomes" id="UP000032522">
    <property type="component" value="Unassembled WGS sequence"/>
</dbReference>
<dbReference type="InterPro" id="IPR023203">
    <property type="entry name" value="TTHA0068_sf"/>
</dbReference>
<dbReference type="OrthoDB" id="165483at2"/>
<dbReference type="AlphaFoldDB" id="A0A0D8BSS8"/>